<dbReference type="GeneID" id="54488605"/>
<dbReference type="EMBL" id="ML996581">
    <property type="protein sequence ID" value="KAF2754224.1"/>
    <property type="molecule type" value="Genomic_DNA"/>
</dbReference>
<dbReference type="RefSeq" id="XP_033596675.1">
    <property type="nucleotide sequence ID" value="XM_033747551.1"/>
</dbReference>
<reference evidence="2" key="1">
    <citation type="journal article" date="2020" name="Stud. Mycol.">
        <title>101 Dothideomycetes genomes: a test case for predicting lifestyles and emergence of pathogens.</title>
        <authorList>
            <person name="Haridas S."/>
            <person name="Albert R."/>
            <person name="Binder M."/>
            <person name="Bloem J."/>
            <person name="Labutti K."/>
            <person name="Salamov A."/>
            <person name="Andreopoulos B."/>
            <person name="Baker S."/>
            <person name="Barry K."/>
            <person name="Bills G."/>
            <person name="Bluhm B."/>
            <person name="Cannon C."/>
            <person name="Castanera R."/>
            <person name="Culley D."/>
            <person name="Daum C."/>
            <person name="Ezra D."/>
            <person name="Gonzalez J."/>
            <person name="Henrissat B."/>
            <person name="Kuo A."/>
            <person name="Liang C."/>
            <person name="Lipzen A."/>
            <person name="Lutzoni F."/>
            <person name="Magnuson J."/>
            <person name="Mondo S."/>
            <person name="Nolan M."/>
            <person name="Ohm R."/>
            <person name="Pangilinan J."/>
            <person name="Park H.-J."/>
            <person name="Ramirez L."/>
            <person name="Alfaro M."/>
            <person name="Sun H."/>
            <person name="Tritt A."/>
            <person name="Yoshinaga Y."/>
            <person name="Zwiers L.-H."/>
            <person name="Turgeon B."/>
            <person name="Goodwin S."/>
            <person name="Spatafora J."/>
            <person name="Crous P."/>
            <person name="Grigoriev I."/>
        </authorList>
    </citation>
    <scope>NUCLEOTIDE SEQUENCE</scope>
    <source>
        <strain evidence="2">CBS 121739</strain>
    </source>
</reference>
<accession>A0A6A6VWY5</accession>
<feature type="region of interest" description="Disordered" evidence="1">
    <location>
        <begin position="1"/>
        <end position="63"/>
    </location>
</feature>
<dbReference type="OrthoDB" id="436852at2759"/>
<organism evidence="2 3">
    <name type="scientific">Pseudovirgaria hyperparasitica</name>
    <dbReference type="NCBI Taxonomy" id="470096"/>
    <lineage>
        <taxon>Eukaryota</taxon>
        <taxon>Fungi</taxon>
        <taxon>Dikarya</taxon>
        <taxon>Ascomycota</taxon>
        <taxon>Pezizomycotina</taxon>
        <taxon>Dothideomycetes</taxon>
        <taxon>Dothideomycetes incertae sedis</taxon>
        <taxon>Acrospermales</taxon>
        <taxon>Acrospermaceae</taxon>
        <taxon>Pseudovirgaria</taxon>
    </lineage>
</organism>
<name>A0A6A6VWY5_9PEZI</name>
<evidence type="ECO:0000313" key="2">
    <source>
        <dbReference type="EMBL" id="KAF2754224.1"/>
    </source>
</evidence>
<evidence type="ECO:0000256" key="1">
    <source>
        <dbReference type="SAM" id="MobiDB-lite"/>
    </source>
</evidence>
<keyword evidence="3" id="KW-1185">Reference proteome</keyword>
<sequence>MSCESPFSPVNDSELPTLMPIPQEPKIRPPDPIDTEPPDKGSLFVPPSPLSTKRPSPPQSPLRSADLIYEDDVLGPQDMLADEELFTANPQHIASSLLPSPLPLSGGLCGYQPPIPQNTHCPVYRRCLVRPEMHASDGVWDGNAWQGTRGEDIPTTMIWARPGMTPPAEVAEFWERLLSMVDIGQQQPDPAWMSKSRFTHAGWEQYDDNVMRGQDDMYKIRDGRGNASRDIFALGGLIIKSNHRRIGDKEDPLEWKYERDDSREVNVRALIHRYAPLVAQHMPPPRLYFAGLLKGKNVLVLERIKGTSVGRLIPRIKSHELEWIREILRAAISLLMIPAANNPGVFLMHNELLPHNVFMKFGTVDIYGHQSIKYTLDPHEPLPTNLGLAGLIDWKELVWAEPQSCIGKHQLTFMGGWPGAELELRENASEAEKKTKIWHDLYAGLSDGT</sequence>
<protein>
    <recommendedName>
        <fullName evidence="4">Protein kinase domain-containing protein</fullName>
    </recommendedName>
</protein>
<evidence type="ECO:0000313" key="3">
    <source>
        <dbReference type="Proteomes" id="UP000799437"/>
    </source>
</evidence>
<evidence type="ECO:0008006" key="4">
    <source>
        <dbReference type="Google" id="ProtNLM"/>
    </source>
</evidence>
<dbReference type="Proteomes" id="UP000799437">
    <property type="component" value="Unassembled WGS sequence"/>
</dbReference>
<gene>
    <name evidence="2" type="ORF">EJ05DRAFT_504324</name>
</gene>
<proteinExistence type="predicted"/>
<dbReference type="AlphaFoldDB" id="A0A6A6VWY5"/>